<sequence length="104" mass="11099">GGAQMSALDYQRACALFTGARDRARECGPKNNHADQAATLLVMIDNLDELLEGNLSIGAKLPLDEEETNVLRGVRAAAVALLRWHFENGAGALLPIAIDMGLVK</sequence>
<gene>
    <name evidence="1" type="ORF">ACFQZU_23500</name>
</gene>
<evidence type="ECO:0000313" key="2">
    <source>
        <dbReference type="Proteomes" id="UP001596956"/>
    </source>
</evidence>
<evidence type="ECO:0000313" key="1">
    <source>
        <dbReference type="EMBL" id="MFD0804262.1"/>
    </source>
</evidence>
<dbReference type="Proteomes" id="UP001596956">
    <property type="component" value="Unassembled WGS sequence"/>
</dbReference>
<organism evidence="1 2">
    <name type="scientific">Streptomonospora algeriensis</name>
    <dbReference type="NCBI Taxonomy" id="995084"/>
    <lineage>
        <taxon>Bacteria</taxon>
        <taxon>Bacillati</taxon>
        <taxon>Actinomycetota</taxon>
        <taxon>Actinomycetes</taxon>
        <taxon>Streptosporangiales</taxon>
        <taxon>Nocardiopsidaceae</taxon>
        <taxon>Streptomonospora</taxon>
    </lineage>
</organism>
<dbReference type="EMBL" id="JBHTHR010001502">
    <property type="protein sequence ID" value="MFD0804262.1"/>
    <property type="molecule type" value="Genomic_DNA"/>
</dbReference>
<comment type="caution">
    <text evidence="1">The sequence shown here is derived from an EMBL/GenBank/DDBJ whole genome shotgun (WGS) entry which is preliminary data.</text>
</comment>
<protein>
    <submittedName>
        <fullName evidence="1">Uncharacterized protein</fullName>
    </submittedName>
</protein>
<feature type="non-terminal residue" evidence="1">
    <location>
        <position position="1"/>
    </location>
</feature>
<keyword evidence="2" id="KW-1185">Reference proteome</keyword>
<proteinExistence type="predicted"/>
<reference evidence="2" key="1">
    <citation type="journal article" date="2019" name="Int. J. Syst. Evol. Microbiol.">
        <title>The Global Catalogue of Microorganisms (GCM) 10K type strain sequencing project: providing services to taxonomists for standard genome sequencing and annotation.</title>
        <authorList>
            <consortium name="The Broad Institute Genomics Platform"/>
            <consortium name="The Broad Institute Genome Sequencing Center for Infectious Disease"/>
            <person name="Wu L."/>
            <person name="Ma J."/>
        </authorList>
    </citation>
    <scope>NUCLEOTIDE SEQUENCE [LARGE SCALE GENOMIC DNA]</scope>
    <source>
        <strain evidence="2">CCUG 63369</strain>
    </source>
</reference>
<name>A0ABW3BLI3_9ACTN</name>
<accession>A0ABW3BLI3</accession>